<dbReference type="Pfam" id="PF13561">
    <property type="entry name" value="adh_short_C2"/>
    <property type="match status" value="1"/>
</dbReference>
<dbReference type="PANTHER" id="PTHR45458:SF1">
    <property type="entry name" value="SHORT CHAIN DEHYDROGENASE"/>
    <property type="match status" value="1"/>
</dbReference>
<dbReference type="Proteomes" id="UP000054337">
    <property type="component" value="Unassembled WGS sequence"/>
</dbReference>
<dbReference type="SUPFAM" id="SSF51735">
    <property type="entry name" value="NAD(P)-binding Rossmann-fold domains"/>
    <property type="match status" value="1"/>
</dbReference>
<gene>
    <name evidence="1" type="ORF">COCVIDRAFT_38752</name>
</gene>
<organism evidence="1 2">
    <name type="scientific">Bipolaris victoriae (strain FI3)</name>
    <name type="common">Victoria blight of oats agent</name>
    <name type="synonym">Cochliobolus victoriae</name>
    <dbReference type="NCBI Taxonomy" id="930091"/>
    <lineage>
        <taxon>Eukaryota</taxon>
        <taxon>Fungi</taxon>
        <taxon>Dikarya</taxon>
        <taxon>Ascomycota</taxon>
        <taxon>Pezizomycotina</taxon>
        <taxon>Dothideomycetes</taxon>
        <taxon>Pleosporomycetidae</taxon>
        <taxon>Pleosporales</taxon>
        <taxon>Pleosporineae</taxon>
        <taxon>Pleosporaceae</taxon>
        <taxon>Bipolaris</taxon>
    </lineage>
</organism>
<dbReference type="InterPro" id="IPR036291">
    <property type="entry name" value="NAD(P)-bd_dom_sf"/>
</dbReference>
<dbReference type="OrthoDB" id="191139at2759"/>
<dbReference type="Gene3D" id="3.40.50.720">
    <property type="entry name" value="NAD(P)-binding Rossmann-like Domain"/>
    <property type="match status" value="1"/>
</dbReference>
<evidence type="ECO:0000313" key="2">
    <source>
        <dbReference type="Proteomes" id="UP000054337"/>
    </source>
</evidence>
<dbReference type="InterPro" id="IPR002347">
    <property type="entry name" value="SDR_fam"/>
</dbReference>
<sequence>MASTDKTVVLITGANTGIGFELTKQLLSDASKHVLLGSRSAFKGSKAIQDLQSRNLPGTHIEETHGHLDVLVNNAGIFSSGDPDTTDIQSLVDAFITNAAGPFATVKVFEPLFSLVFASTPRIINISSALGSISTRLDKSSPIYAFKSYAYRLSKAALNMATAAQHAKYLGRGWRVFAFCPGITQSEMTRRINVYDGAKPTSRGAAPLVGIVDGERDADAGRFLTADTESGVYMSETALLYGYSMEELPYVL</sequence>
<proteinExistence type="predicted"/>
<dbReference type="GO" id="GO:0016616">
    <property type="term" value="F:oxidoreductase activity, acting on the CH-OH group of donors, NAD or NADP as acceptor"/>
    <property type="evidence" value="ECO:0007669"/>
    <property type="project" value="TreeGrafter"/>
</dbReference>
<evidence type="ECO:0000313" key="1">
    <source>
        <dbReference type="EMBL" id="EUN25974.1"/>
    </source>
</evidence>
<keyword evidence="2" id="KW-1185">Reference proteome</keyword>
<reference evidence="1 2" key="1">
    <citation type="journal article" date="2013" name="PLoS Genet.">
        <title>Comparative genome structure, secondary metabolite, and effector coding capacity across Cochliobolus pathogens.</title>
        <authorList>
            <person name="Condon B.J."/>
            <person name="Leng Y."/>
            <person name="Wu D."/>
            <person name="Bushley K.E."/>
            <person name="Ohm R.A."/>
            <person name="Otillar R."/>
            <person name="Martin J."/>
            <person name="Schackwitz W."/>
            <person name="Grimwood J."/>
            <person name="MohdZainudin N."/>
            <person name="Xue C."/>
            <person name="Wang R."/>
            <person name="Manning V.A."/>
            <person name="Dhillon B."/>
            <person name="Tu Z.J."/>
            <person name="Steffenson B.J."/>
            <person name="Salamov A."/>
            <person name="Sun H."/>
            <person name="Lowry S."/>
            <person name="LaButti K."/>
            <person name="Han J."/>
            <person name="Copeland A."/>
            <person name="Lindquist E."/>
            <person name="Barry K."/>
            <person name="Schmutz J."/>
            <person name="Baker S.E."/>
            <person name="Ciuffetti L.M."/>
            <person name="Grigoriev I.V."/>
            <person name="Zhong S."/>
            <person name="Turgeon B.G."/>
        </authorList>
    </citation>
    <scope>NUCLEOTIDE SEQUENCE [LARGE SCALE GENOMIC DNA]</scope>
    <source>
        <strain evidence="1 2">FI3</strain>
    </source>
</reference>
<dbReference type="RefSeq" id="XP_014555550.1">
    <property type="nucleotide sequence ID" value="XM_014700064.1"/>
</dbReference>
<dbReference type="InterPro" id="IPR052184">
    <property type="entry name" value="SDR_enzymes"/>
</dbReference>
<dbReference type="GeneID" id="26256487"/>
<dbReference type="PRINTS" id="PR00081">
    <property type="entry name" value="GDHRDH"/>
</dbReference>
<evidence type="ECO:0008006" key="3">
    <source>
        <dbReference type="Google" id="ProtNLM"/>
    </source>
</evidence>
<accession>W7EG78</accession>
<name>W7EG78_BIPV3</name>
<dbReference type="PRINTS" id="PR00080">
    <property type="entry name" value="SDRFAMILY"/>
</dbReference>
<dbReference type="PANTHER" id="PTHR45458">
    <property type="entry name" value="SHORT-CHAIN DEHYDROGENASE/REDUCTASE SDR"/>
    <property type="match status" value="1"/>
</dbReference>
<dbReference type="AlphaFoldDB" id="W7EG78"/>
<dbReference type="EMBL" id="KI968745">
    <property type="protein sequence ID" value="EUN25974.1"/>
    <property type="molecule type" value="Genomic_DNA"/>
</dbReference>
<dbReference type="HOGENOM" id="CLU_010194_9_0_1"/>
<protein>
    <recommendedName>
        <fullName evidence="3">NAD(P)-binding protein</fullName>
    </recommendedName>
</protein>